<feature type="region of interest" description="Disordered" evidence="1">
    <location>
        <begin position="598"/>
        <end position="693"/>
    </location>
</feature>
<feature type="compositionally biased region" description="Polar residues" evidence="1">
    <location>
        <begin position="25"/>
        <end position="43"/>
    </location>
</feature>
<dbReference type="Proteomes" id="UP000717515">
    <property type="component" value="Unassembled WGS sequence"/>
</dbReference>
<protein>
    <submittedName>
        <fullName evidence="2">Uncharacterized protein</fullName>
    </submittedName>
</protein>
<feature type="compositionally biased region" description="Polar residues" evidence="1">
    <location>
        <begin position="210"/>
        <end position="224"/>
    </location>
</feature>
<gene>
    <name evidence="2" type="ORF">KVV02_003767</name>
</gene>
<reference evidence="2" key="1">
    <citation type="submission" date="2021-07" db="EMBL/GenBank/DDBJ databases">
        <title>Draft genome of Mortierella alpina, strain LL118, isolated from an aspen leaf litter sample.</title>
        <authorList>
            <person name="Yang S."/>
            <person name="Vinatzer B.A."/>
        </authorList>
    </citation>
    <scope>NUCLEOTIDE SEQUENCE</scope>
    <source>
        <strain evidence="2">LL118</strain>
    </source>
</reference>
<dbReference type="EMBL" id="JAIFTL010000540">
    <property type="protein sequence ID" value="KAG9319221.1"/>
    <property type="molecule type" value="Genomic_DNA"/>
</dbReference>
<feature type="compositionally biased region" description="Basic and acidic residues" evidence="1">
    <location>
        <begin position="601"/>
        <end position="616"/>
    </location>
</feature>
<feature type="region of interest" description="Disordered" evidence="1">
    <location>
        <begin position="147"/>
        <end position="167"/>
    </location>
</feature>
<feature type="compositionally biased region" description="Low complexity" evidence="1">
    <location>
        <begin position="617"/>
        <end position="626"/>
    </location>
</feature>
<dbReference type="AlphaFoldDB" id="A0A9P8CUU6"/>
<organism evidence="2 3">
    <name type="scientific">Mortierella alpina</name>
    <name type="common">Oleaginous fungus</name>
    <name type="synonym">Mortierella renispora</name>
    <dbReference type="NCBI Taxonomy" id="64518"/>
    <lineage>
        <taxon>Eukaryota</taxon>
        <taxon>Fungi</taxon>
        <taxon>Fungi incertae sedis</taxon>
        <taxon>Mucoromycota</taxon>
        <taxon>Mortierellomycotina</taxon>
        <taxon>Mortierellomycetes</taxon>
        <taxon>Mortierellales</taxon>
        <taxon>Mortierellaceae</taxon>
        <taxon>Mortierella</taxon>
    </lineage>
</organism>
<accession>A0A9P8CUU6</accession>
<proteinExistence type="predicted"/>
<feature type="compositionally biased region" description="Low complexity" evidence="1">
    <location>
        <begin position="644"/>
        <end position="660"/>
    </location>
</feature>
<evidence type="ECO:0000313" key="2">
    <source>
        <dbReference type="EMBL" id="KAG9319221.1"/>
    </source>
</evidence>
<name>A0A9P8CUU6_MORAP</name>
<feature type="compositionally biased region" description="Polar residues" evidence="1">
    <location>
        <begin position="156"/>
        <end position="167"/>
    </location>
</feature>
<comment type="caution">
    <text evidence="2">The sequence shown here is derived from an EMBL/GenBank/DDBJ whole genome shotgun (WGS) entry which is preliminary data.</text>
</comment>
<feature type="region of interest" description="Disordered" evidence="1">
    <location>
        <begin position="210"/>
        <end position="232"/>
    </location>
</feature>
<evidence type="ECO:0000256" key="1">
    <source>
        <dbReference type="SAM" id="MobiDB-lite"/>
    </source>
</evidence>
<feature type="region of interest" description="Disordered" evidence="1">
    <location>
        <begin position="1"/>
        <end position="43"/>
    </location>
</feature>
<evidence type="ECO:0000313" key="3">
    <source>
        <dbReference type="Proteomes" id="UP000717515"/>
    </source>
</evidence>
<sequence length="693" mass="76645">MATYKQRPYQRHTAIYSDDDDAQTPHASSNGAKQASNYATAASTAQPIHLTSHLHQHYSNTSAAEDEILENTSDREWTSVRNLAGARAKARRQQYLDQQQQRTREWQFVLNQHSLSTSQSTAKGVSSDDYDEVLSSTGTCSMVTSPHVTAAPRGNSGVTSGEQSSVLGYSDLTSDGLESVGESEDLGVWSHDDEEFSIFAPKRRLSVLSSPHATSSTTSLSNLPRPSFASPHLRVPESKFQNQMPFHDGSGNFTGQTTRSHLDTDLESSDLGWESSSSRASSALRPSYRPKNAILRRRISSSEFQAVIQNIADLQHTSARPTHLHSSRKRSLDAHSILSTDSQPLFTYPHVVAKRPIFNIYESEMEDLADMVMEMPTKIGWLEAFEQALRALHPAEYCSPRVSDPSMLNPIKQLALHLRPDDVAIPSSKARGASAFDDGNSSAIAESAEIQEQQQEVKQNMSAASFETLQRLQTRKRSNPHHRYLSDPMQVEFSPTVGPTLQDLHRKDRRVLSRSTGTSTSSDVHDTNLLEVVISTLRRFRDHVKSNILYSELYDGEEGHVEHLSRSLGVDGDLGIGIEWSAAAVAASGGNLSTPGMFSRMETDVHSGDCVKDDNRSSNSSSISSSVRDRRSQHSPQRRRERTASVASSGRSSSYTSVRRVSSDCGMESMKQYRNRDPNHPIHSSHHSPSLVE</sequence>